<dbReference type="AlphaFoldDB" id="A0A6C0E6Y7"/>
<dbReference type="GO" id="GO:0017025">
    <property type="term" value="F:TBP-class protein binding"/>
    <property type="evidence" value="ECO:0007669"/>
    <property type="project" value="TreeGrafter"/>
</dbReference>
<evidence type="ECO:0000256" key="2">
    <source>
        <dbReference type="ARBA" id="ARBA00023163"/>
    </source>
</evidence>
<keyword evidence="2" id="KW-0804">Transcription</keyword>
<dbReference type="GO" id="GO:0070897">
    <property type="term" value="P:transcription preinitiation complex assembly"/>
    <property type="evidence" value="ECO:0007669"/>
    <property type="project" value="InterPro"/>
</dbReference>
<sequence>MTDLWPSLGRTVEAFPWPVAETEIEEGIRCPTCSDAAAIELSGAYEVCMRCGTIVNCPLEQSAEYRWFSSESGGTDPSRCSFPVNHLLPESSLGTIILNGNQSAAMRSIKRYHMWNMMPYRERTLWSIFESLQVRASNAGISTAVIEESKELFAQLTAVAICRGQAQRDAMLAACLWEALKRHGTPRMPKNIGEIFNLPIRHVTKGIKQFQSLFAVRLNGQQTDTYTSPAPKVVASGTSDKEATARANQRRAVWQKTASPTTSYRDFIQPYLTNLSIPRHAAATLEATVFDVCARIEDLGIVPENTPPSLTASVITFCSQEMGIRIDISEIARVCGISVVTIQKCLKRITPMKEKLLSK</sequence>
<dbReference type="PRINTS" id="PR00685">
    <property type="entry name" value="TIFACTORIIB"/>
</dbReference>
<dbReference type="CDD" id="cd00043">
    <property type="entry name" value="CYCLIN_SF"/>
    <property type="match status" value="1"/>
</dbReference>
<evidence type="ECO:0000256" key="3">
    <source>
        <dbReference type="SAM" id="MobiDB-lite"/>
    </source>
</evidence>
<evidence type="ECO:0000313" key="4">
    <source>
        <dbReference type="EMBL" id="QHT24340.1"/>
    </source>
</evidence>
<dbReference type="PANTHER" id="PTHR11618:SF13">
    <property type="entry name" value="TRANSCRIPTION INITIATION FACTOR IIB"/>
    <property type="match status" value="1"/>
</dbReference>
<evidence type="ECO:0000256" key="1">
    <source>
        <dbReference type="ARBA" id="ARBA00023015"/>
    </source>
</evidence>
<dbReference type="InterPro" id="IPR036915">
    <property type="entry name" value="Cyclin-like_sf"/>
</dbReference>
<accession>A0A6C0E6Y7</accession>
<dbReference type="Gene3D" id="1.10.472.170">
    <property type="match status" value="1"/>
</dbReference>
<organism evidence="4">
    <name type="scientific">viral metagenome</name>
    <dbReference type="NCBI Taxonomy" id="1070528"/>
    <lineage>
        <taxon>unclassified sequences</taxon>
        <taxon>metagenomes</taxon>
        <taxon>organismal metagenomes</taxon>
    </lineage>
</organism>
<feature type="region of interest" description="Disordered" evidence="3">
    <location>
        <begin position="227"/>
        <end position="250"/>
    </location>
</feature>
<reference evidence="4" key="1">
    <citation type="journal article" date="2020" name="Nature">
        <title>Giant virus diversity and host interactions through global metagenomics.</title>
        <authorList>
            <person name="Schulz F."/>
            <person name="Roux S."/>
            <person name="Paez-Espino D."/>
            <person name="Jungbluth S."/>
            <person name="Walsh D.A."/>
            <person name="Denef V.J."/>
            <person name="McMahon K.D."/>
            <person name="Konstantinidis K.T."/>
            <person name="Eloe-Fadrosh E.A."/>
            <person name="Kyrpides N.C."/>
            <person name="Woyke T."/>
        </authorList>
    </citation>
    <scope>NUCLEOTIDE SEQUENCE</scope>
    <source>
        <strain evidence="4">GVMAG-M-3300023179-138</strain>
    </source>
</reference>
<evidence type="ECO:0008006" key="5">
    <source>
        <dbReference type="Google" id="ProtNLM"/>
    </source>
</evidence>
<dbReference type="Gene3D" id="1.10.472.10">
    <property type="entry name" value="Cyclin-like"/>
    <property type="match status" value="1"/>
</dbReference>
<name>A0A6C0E6Y7_9ZZZZ</name>
<dbReference type="PANTHER" id="PTHR11618">
    <property type="entry name" value="TRANSCRIPTION INITIATION FACTOR IIB-RELATED"/>
    <property type="match status" value="1"/>
</dbReference>
<protein>
    <recommendedName>
        <fullName evidence="5">TFIIB-type domain-containing protein</fullName>
    </recommendedName>
</protein>
<dbReference type="GO" id="GO:0097550">
    <property type="term" value="C:transcription preinitiation complex"/>
    <property type="evidence" value="ECO:0007669"/>
    <property type="project" value="TreeGrafter"/>
</dbReference>
<dbReference type="GO" id="GO:0005634">
    <property type="term" value="C:nucleus"/>
    <property type="evidence" value="ECO:0007669"/>
    <property type="project" value="TreeGrafter"/>
</dbReference>
<dbReference type="InterPro" id="IPR000812">
    <property type="entry name" value="TFIIB"/>
</dbReference>
<dbReference type="SUPFAM" id="SSF47954">
    <property type="entry name" value="Cyclin-like"/>
    <property type="match status" value="2"/>
</dbReference>
<dbReference type="EMBL" id="MN739744">
    <property type="protein sequence ID" value="QHT24340.1"/>
    <property type="molecule type" value="Genomic_DNA"/>
</dbReference>
<keyword evidence="1" id="KW-0805">Transcription regulation</keyword>
<proteinExistence type="predicted"/>